<dbReference type="RefSeq" id="WP_089247693.1">
    <property type="nucleotide sequence ID" value="NZ_FZOW01000008.1"/>
</dbReference>
<accession>A0A239JHU2</accession>
<sequence length="390" mass="40882">MAIVGRVVAHAYPWDVLGDPRFVERALELGIREIALAASYHSTRAATPLHPSHKVVDAHHAALYRPVRSEAWGELPIRARTASWAGSDDAFADAAAILSDAGIAVNAWIVLSHSTVLGHAHPDATVVNAFGDRYPYALAPGHPDVVAYARTLAVEAVRGVDLHGVSVETCGQMGFAHVGPHEKTDGAYPGIGDTLMSISCTPRELSQWALLGVDSDKIVTKLRDGIDALASGMLSPGASIGEVLSDDEADAVLAVRHADADRLRGEVLEAVRADSPDVRVTLHGHPDPWKTGPSPALTASAPSDVDAVLVSAWPGTAETVSVVERTRALVGPDVAVGAYVSVLPPKKLDEVGAHVAATVAAGADELHLYHLGLVNRPQLDALGSIVAEFF</sequence>
<protein>
    <submittedName>
        <fullName evidence="1">Uncharacterized protein</fullName>
    </submittedName>
</protein>
<evidence type="ECO:0000313" key="2">
    <source>
        <dbReference type="Proteomes" id="UP000198327"/>
    </source>
</evidence>
<name>A0A239JHU2_9NOCA</name>
<dbReference type="EMBL" id="FZOW01000008">
    <property type="protein sequence ID" value="SNT04863.1"/>
    <property type="molecule type" value="Genomic_DNA"/>
</dbReference>
<dbReference type="Proteomes" id="UP000198327">
    <property type="component" value="Unassembled WGS sequence"/>
</dbReference>
<dbReference type="AlphaFoldDB" id="A0A239JHU2"/>
<reference evidence="2" key="1">
    <citation type="submission" date="2017-06" db="EMBL/GenBank/DDBJ databases">
        <authorList>
            <person name="Varghese N."/>
            <person name="Submissions S."/>
        </authorList>
    </citation>
    <scope>NUCLEOTIDE SEQUENCE [LARGE SCALE GENOMIC DNA]</scope>
    <source>
        <strain evidence="2">JCM 23211</strain>
    </source>
</reference>
<keyword evidence="2" id="KW-1185">Reference proteome</keyword>
<evidence type="ECO:0000313" key="1">
    <source>
        <dbReference type="EMBL" id="SNT04863.1"/>
    </source>
</evidence>
<proteinExistence type="predicted"/>
<gene>
    <name evidence="1" type="ORF">SAMN05421642_108215</name>
</gene>
<organism evidence="1 2">
    <name type="scientific">Rhodococcoides kyotonense</name>
    <dbReference type="NCBI Taxonomy" id="398843"/>
    <lineage>
        <taxon>Bacteria</taxon>
        <taxon>Bacillati</taxon>
        <taxon>Actinomycetota</taxon>
        <taxon>Actinomycetes</taxon>
        <taxon>Mycobacteriales</taxon>
        <taxon>Nocardiaceae</taxon>
        <taxon>Rhodococcoides</taxon>
    </lineage>
</organism>
<dbReference type="OrthoDB" id="8576080at2"/>